<dbReference type="RefSeq" id="WP_104810900.1">
    <property type="nucleotide sequence ID" value="NZ_MQUA01000013.1"/>
</dbReference>
<dbReference type="AlphaFoldDB" id="A0A2S7L1D5"/>
<comment type="caution">
    <text evidence="1">The sequence shown here is derived from an EMBL/GenBank/DDBJ whole genome shotgun (WGS) entry which is preliminary data.</text>
</comment>
<dbReference type="NCBIfam" id="TIGR03511">
    <property type="entry name" value="GldH_lipo"/>
    <property type="match status" value="1"/>
</dbReference>
<sequence>MERIPKKNRSFGFLILLLFFVSCNDKIEFTQYKSVPGSSWQANKNISFEFTVEDTISPKDLFINIRNNYEYPFSNLYVITELNFPNGNKIVDTLQYEMTDETGKFLGKGFAEIKENKLFYKEQKVFPTSGKYLLNIRHAMRKNGEVKVIPFLEGVQDVGLSIEKIKGDE</sequence>
<gene>
    <name evidence="1" type="ORF">BST83_15065</name>
</gene>
<protein>
    <submittedName>
        <fullName evidence="1">Gliding motility lipoprotein GldH</fullName>
    </submittedName>
</protein>
<name>A0A2S7L1D5_9FLAO</name>
<evidence type="ECO:0000313" key="2">
    <source>
        <dbReference type="Proteomes" id="UP000239522"/>
    </source>
</evidence>
<organism evidence="1 2">
    <name type="scientific">Polaribacter filamentus</name>
    <dbReference type="NCBI Taxonomy" id="53483"/>
    <lineage>
        <taxon>Bacteria</taxon>
        <taxon>Pseudomonadati</taxon>
        <taxon>Bacteroidota</taxon>
        <taxon>Flavobacteriia</taxon>
        <taxon>Flavobacteriales</taxon>
        <taxon>Flavobacteriaceae</taxon>
    </lineage>
</organism>
<dbReference type="Pfam" id="PF14109">
    <property type="entry name" value="GldH_lipo"/>
    <property type="match status" value="1"/>
</dbReference>
<reference evidence="1 2" key="1">
    <citation type="submission" date="2016-11" db="EMBL/GenBank/DDBJ databases">
        <title>Trade-off between light-utilization and light-protection in marine flavobacteria.</title>
        <authorList>
            <person name="Kumagai Y."/>
        </authorList>
    </citation>
    <scope>NUCLEOTIDE SEQUENCE [LARGE SCALE GENOMIC DNA]</scope>
    <source>
        <strain evidence="1 2">ATCC 700397</strain>
    </source>
</reference>
<dbReference type="OrthoDB" id="982482at2"/>
<accession>A0A2S7L1D5</accession>
<dbReference type="EMBL" id="MQUA01000013">
    <property type="protein sequence ID" value="PQB08734.1"/>
    <property type="molecule type" value="Genomic_DNA"/>
</dbReference>
<dbReference type="InterPro" id="IPR020018">
    <property type="entry name" value="Motility-assoc_lipoprot_GldH"/>
</dbReference>
<dbReference type="PROSITE" id="PS51257">
    <property type="entry name" value="PROKAR_LIPOPROTEIN"/>
    <property type="match status" value="1"/>
</dbReference>
<keyword evidence="1" id="KW-0449">Lipoprotein</keyword>
<keyword evidence="2" id="KW-1185">Reference proteome</keyword>
<proteinExistence type="predicted"/>
<dbReference type="Proteomes" id="UP000239522">
    <property type="component" value="Unassembled WGS sequence"/>
</dbReference>
<evidence type="ECO:0000313" key="1">
    <source>
        <dbReference type="EMBL" id="PQB08734.1"/>
    </source>
</evidence>